<keyword evidence="4" id="KW-1185">Reference proteome</keyword>
<feature type="compositionally biased region" description="Low complexity" evidence="1">
    <location>
        <begin position="71"/>
        <end position="80"/>
    </location>
</feature>
<dbReference type="PANTHER" id="PTHR35872:SF2">
    <property type="entry name" value="INTEGRAL MEMBRANE PROTEIN (AFU_ORTHOLOGUE AFUA_5G07110)"/>
    <property type="match status" value="1"/>
</dbReference>
<dbReference type="Pfam" id="PF11204">
    <property type="entry name" value="DUF2985"/>
    <property type="match status" value="1"/>
</dbReference>
<gene>
    <name evidence="3" type="ORF">PSTT_12979</name>
</gene>
<feature type="compositionally biased region" description="Basic and acidic residues" evidence="1">
    <location>
        <begin position="41"/>
        <end position="50"/>
    </location>
</feature>
<dbReference type="VEuPathDB" id="FungiDB:PSHT_04515"/>
<protein>
    <submittedName>
        <fullName evidence="3">Uncharacterized protein</fullName>
    </submittedName>
</protein>
<name>A0A2S4UU10_9BASI</name>
<evidence type="ECO:0000313" key="4">
    <source>
        <dbReference type="Proteomes" id="UP000239156"/>
    </source>
</evidence>
<feature type="transmembrane region" description="Helical" evidence="2">
    <location>
        <begin position="396"/>
        <end position="421"/>
    </location>
</feature>
<reference evidence="3" key="1">
    <citation type="submission" date="2017-12" db="EMBL/GenBank/DDBJ databases">
        <title>Gene loss provides genomic basis for host adaptation in cereal stripe rust fungi.</title>
        <authorList>
            <person name="Xia C."/>
        </authorList>
    </citation>
    <scope>NUCLEOTIDE SEQUENCE [LARGE SCALE GENOMIC DNA]</scope>
    <source>
        <strain evidence="3">93-210</strain>
    </source>
</reference>
<dbReference type="InterPro" id="IPR021369">
    <property type="entry name" value="DUF2985"/>
</dbReference>
<organism evidence="3 4">
    <name type="scientific">Puccinia striiformis</name>
    <dbReference type="NCBI Taxonomy" id="27350"/>
    <lineage>
        <taxon>Eukaryota</taxon>
        <taxon>Fungi</taxon>
        <taxon>Dikarya</taxon>
        <taxon>Basidiomycota</taxon>
        <taxon>Pucciniomycotina</taxon>
        <taxon>Pucciniomycetes</taxon>
        <taxon>Pucciniales</taxon>
        <taxon>Pucciniaceae</taxon>
        <taxon>Puccinia</taxon>
    </lineage>
</organism>
<feature type="non-terminal residue" evidence="3">
    <location>
        <position position="500"/>
    </location>
</feature>
<feature type="region of interest" description="Disordered" evidence="1">
    <location>
        <begin position="29"/>
        <end position="54"/>
    </location>
</feature>
<evidence type="ECO:0000256" key="1">
    <source>
        <dbReference type="SAM" id="MobiDB-lite"/>
    </source>
</evidence>
<dbReference type="Proteomes" id="UP000239156">
    <property type="component" value="Unassembled WGS sequence"/>
</dbReference>
<dbReference type="AlphaFoldDB" id="A0A2S4UU10"/>
<keyword evidence="2" id="KW-0812">Transmembrane</keyword>
<dbReference type="EMBL" id="PKSL01000173">
    <property type="protein sequence ID" value="POW00691.1"/>
    <property type="molecule type" value="Genomic_DNA"/>
</dbReference>
<keyword evidence="2" id="KW-1133">Transmembrane helix</keyword>
<feature type="region of interest" description="Disordered" evidence="1">
    <location>
        <begin position="67"/>
        <end position="94"/>
    </location>
</feature>
<sequence length="500" mass="56601">MLKVEPIRIALIFVGWQFVAEAREHNLLTRRKASRSSGKSRTSDKREKMDYSTVGSTKSVVHHAIFLKPTQQSRSQSQPIRRSRSATVCSRQPTLLTNPNANPNSIADQDQIDADQLDLLQVLDPAVNAAATLTHIKNNEKSKLNNRKTQFIRLAKGVRAFIVTPIGIIFTIYGILVVFWGAALVLILLGWLKITPQSNYRIWVEICSQVLNGLFTIPGIGLFPSRIIDSWNIGVILHYARVIWKRKGRKNLEDPNDLIPSKPLSSTSPLEINHHRTNNPTSSHNHNPSDKGGIENKEDDEDPTHSDHEIQLQEEEEERNLRTSPTGSEEELEDEEEVNIIDNSSGIEDVWKDEQEIVLNENEINRLRNSQESLCKSQTWYRPHSSATHYAFPIKWAVLILLLNLGNSIFQAALCAVMWGLKYSTRPAWTTATFMALSFSCGISSGILIWRIGLKTTKKEKVIRQVSEAIRPTRKIKIKTRTTRNAKVNKPTTDRDPTVC</sequence>
<feature type="compositionally biased region" description="Acidic residues" evidence="1">
    <location>
        <begin position="328"/>
        <end position="339"/>
    </location>
</feature>
<evidence type="ECO:0000313" key="3">
    <source>
        <dbReference type="EMBL" id="POW00691.1"/>
    </source>
</evidence>
<accession>A0A2S4UU10</accession>
<comment type="caution">
    <text evidence="3">The sequence shown here is derived from an EMBL/GenBank/DDBJ whole genome shotgun (WGS) entry which is preliminary data.</text>
</comment>
<dbReference type="VEuPathDB" id="FungiDB:PSTT_12979"/>
<feature type="transmembrane region" description="Helical" evidence="2">
    <location>
        <begin position="157"/>
        <end position="190"/>
    </location>
</feature>
<feature type="compositionally biased region" description="Basic and acidic residues" evidence="1">
    <location>
        <begin position="287"/>
        <end position="296"/>
    </location>
</feature>
<evidence type="ECO:0000256" key="2">
    <source>
        <dbReference type="SAM" id="Phobius"/>
    </source>
</evidence>
<feature type="region of interest" description="Disordered" evidence="1">
    <location>
        <begin position="255"/>
        <end position="345"/>
    </location>
</feature>
<keyword evidence="2" id="KW-0472">Membrane</keyword>
<dbReference type="PANTHER" id="PTHR35872">
    <property type="entry name" value="INTEGRAL MEMBRANE PROTEIN (AFU_ORTHOLOGUE AFUA_5G07110)"/>
    <property type="match status" value="1"/>
</dbReference>
<feature type="transmembrane region" description="Helical" evidence="2">
    <location>
        <begin position="433"/>
        <end position="454"/>
    </location>
</feature>
<proteinExistence type="predicted"/>